<keyword evidence="2 5" id="KW-0812">Transmembrane</keyword>
<evidence type="ECO:0000256" key="3">
    <source>
        <dbReference type="ARBA" id="ARBA00022989"/>
    </source>
</evidence>
<reference evidence="7 8" key="1">
    <citation type="journal article" date="2015" name="Genome Biol. Evol.">
        <title>Phylogenomic analyses indicate that early fungi evolved digesting cell walls of algal ancestors of land plants.</title>
        <authorList>
            <person name="Chang Y."/>
            <person name="Wang S."/>
            <person name="Sekimoto S."/>
            <person name="Aerts A.L."/>
            <person name="Choi C."/>
            <person name="Clum A."/>
            <person name="LaButti K.M."/>
            <person name="Lindquist E.A."/>
            <person name="Yee Ngan C."/>
            <person name="Ohm R.A."/>
            <person name="Salamov A.A."/>
            <person name="Grigoriev I.V."/>
            <person name="Spatafora J.W."/>
            <person name="Berbee M.L."/>
        </authorList>
    </citation>
    <scope>NUCLEOTIDE SEQUENCE [LARGE SCALE GENOMIC DNA]</scope>
    <source>
        <strain evidence="7 8">NRRL 28638</strain>
    </source>
</reference>
<name>A0A137NRC5_CONC2</name>
<proteinExistence type="predicted"/>
<protein>
    <recommendedName>
        <fullName evidence="6">G-protein coupled receptors family 1 profile domain-containing protein</fullName>
    </recommendedName>
</protein>
<evidence type="ECO:0000259" key="6">
    <source>
        <dbReference type="PROSITE" id="PS50262"/>
    </source>
</evidence>
<dbReference type="PROSITE" id="PS50262">
    <property type="entry name" value="G_PROTEIN_RECEP_F1_2"/>
    <property type="match status" value="1"/>
</dbReference>
<evidence type="ECO:0000256" key="1">
    <source>
        <dbReference type="ARBA" id="ARBA00004370"/>
    </source>
</evidence>
<sequence>MSLEETLTLINYICSPFNLVYGLFSFFTSTLLLYICLTKCDTKSTEIRLIFIFCFIEYISGIEFFFLGLMKLIYGHGIFAPNNLTCKFTGFLILWTTRVDIISVSILATLRYLIVCHKKEVKLLYWLITLFLSFGLITIIYCLGIYTNDSGPSPSYLYCQPFTSPGMIGYVVSIIIPFAFIIPCWLTTFCYFSVGWEANKQLNNMKQEAINTGDSNLLRAITNQKIKLVTQLILVFVLYNVNFSLSYVTWILRFAIGYKRPPEMDAVISVSANFTIAINPVITIIFQPDINNEVKFFFVKMSAKYKSILNRINIFGN</sequence>
<feature type="transmembrane region" description="Helical" evidence="5">
    <location>
        <begin position="90"/>
        <end position="114"/>
    </location>
</feature>
<dbReference type="EMBL" id="KQ964936">
    <property type="protein sequence ID" value="KXN65240.1"/>
    <property type="molecule type" value="Genomic_DNA"/>
</dbReference>
<evidence type="ECO:0000256" key="4">
    <source>
        <dbReference type="ARBA" id="ARBA00023136"/>
    </source>
</evidence>
<evidence type="ECO:0000256" key="5">
    <source>
        <dbReference type="SAM" id="Phobius"/>
    </source>
</evidence>
<keyword evidence="3 5" id="KW-1133">Transmembrane helix</keyword>
<dbReference type="InterPro" id="IPR017452">
    <property type="entry name" value="GPCR_Rhodpsn_7TM"/>
</dbReference>
<dbReference type="AlphaFoldDB" id="A0A137NRC5"/>
<feature type="transmembrane region" description="Helical" evidence="5">
    <location>
        <begin position="20"/>
        <end position="37"/>
    </location>
</feature>
<feature type="transmembrane region" description="Helical" evidence="5">
    <location>
        <begin position="266"/>
        <end position="286"/>
    </location>
</feature>
<organism evidence="7 8">
    <name type="scientific">Conidiobolus coronatus (strain ATCC 28846 / CBS 209.66 / NRRL 28638)</name>
    <name type="common">Delacroixia coronata</name>
    <dbReference type="NCBI Taxonomy" id="796925"/>
    <lineage>
        <taxon>Eukaryota</taxon>
        <taxon>Fungi</taxon>
        <taxon>Fungi incertae sedis</taxon>
        <taxon>Zoopagomycota</taxon>
        <taxon>Entomophthoromycotina</taxon>
        <taxon>Entomophthoromycetes</taxon>
        <taxon>Entomophthorales</taxon>
        <taxon>Ancylistaceae</taxon>
        <taxon>Conidiobolus</taxon>
    </lineage>
</organism>
<dbReference type="Proteomes" id="UP000070444">
    <property type="component" value="Unassembled WGS sequence"/>
</dbReference>
<feature type="domain" description="G-protein coupled receptors family 1 profile" evidence="6">
    <location>
        <begin position="28"/>
        <end position="283"/>
    </location>
</feature>
<feature type="transmembrane region" description="Helical" evidence="5">
    <location>
        <begin position="49"/>
        <end position="70"/>
    </location>
</feature>
<feature type="transmembrane region" description="Helical" evidence="5">
    <location>
        <begin position="123"/>
        <end position="147"/>
    </location>
</feature>
<comment type="subcellular location">
    <subcellularLocation>
        <location evidence="1">Membrane</location>
    </subcellularLocation>
</comment>
<feature type="transmembrane region" description="Helical" evidence="5">
    <location>
        <begin position="232"/>
        <end position="254"/>
    </location>
</feature>
<gene>
    <name evidence="7" type="ORF">CONCODRAFT_13241</name>
</gene>
<dbReference type="SUPFAM" id="SSF81321">
    <property type="entry name" value="Family A G protein-coupled receptor-like"/>
    <property type="match status" value="1"/>
</dbReference>
<keyword evidence="8" id="KW-1185">Reference proteome</keyword>
<feature type="transmembrane region" description="Helical" evidence="5">
    <location>
        <begin position="167"/>
        <end position="192"/>
    </location>
</feature>
<evidence type="ECO:0000313" key="7">
    <source>
        <dbReference type="EMBL" id="KXN65240.1"/>
    </source>
</evidence>
<dbReference type="GO" id="GO:0016020">
    <property type="term" value="C:membrane"/>
    <property type="evidence" value="ECO:0007669"/>
    <property type="project" value="UniProtKB-SubCell"/>
</dbReference>
<evidence type="ECO:0000256" key="2">
    <source>
        <dbReference type="ARBA" id="ARBA00022692"/>
    </source>
</evidence>
<evidence type="ECO:0000313" key="8">
    <source>
        <dbReference type="Proteomes" id="UP000070444"/>
    </source>
</evidence>
<accession>A0A137NRC5</accession>
<dbReference type="Gene3D" id="1.20.1070.10">
    <property type="entry name" value="Rhodopsin 7-helix transmembrane proteins"/>
    <property type="match status" value="1"/>
</dbReference>
<keyword evidence="4 5" id="KW-0472">Membrane</keyword>